<comment type="caution">
    <text evidence="3">The sequence shown here is derived from an EMBL/GenBank/DDBJ whole genome shotgun (WGS) entry which is preliminary data.</text>
</comment>
<feature type="domain" description="HTH arsR-type" evidence="2">
    <location>
        <begin position="45"/>
        <end position="125"/>
    </location>
</feature>
<protein>
    <submittedName>
        <fullName evidence="3">ArsR family transcriptional regulator</fullName>
    </submittedName>
</protein>
<gene>
    <name evidence="3" type="ORF">C7B47_00325</name>
</gene>
<reference evidence="3 4" key="1">
    <citation type="journal article" date="2014" name="BMC Genomics">
        <title>Comparison of environmental and isolate Sulfobacillus genomes reveals diverse carbon, sulfur, nitrogen, and hydrogen metabolisms.</title>
        <authorList>
            <person name="Justice N.B."/>
            <person name="Norman A."/>
            <person name="Brown C.T."/>
            <person name="Singh A."/>
            <person name="Thomas B.C."/>
            <person name="Banfield J.F."/>
        </authorList>
    </citation>
    <scope>NUCLEOTIDE SEQUENCE [LARGE SCALE GENOMIC DNA]</scope>
    <source>
        <strain evidence="3">AMDSBA5</strain>
    </source>
</reference>
<proteinExistence type="predicted"/>
<dbReference type="SMART" id="SM00418">
    <property type="entry name" value="HTH_ARSR"/>
    <property type="match status" value="1"/>
</dbReference>
<feature type="coiled-coil region" evidence="1">
    <location>
        <begin position="189"/>
        <end position="220"/>
    </location>
</feature>
<dbReference type="SUPFAM" id="SSF46785">
    <property type="entry name" value="Winged helix' DNA-binding domain"/>
    <property type="match status" value="1"/>
</dbReference>
<dbReference type="CDD" id="cd00090">
    <property type="entry name" value="HTH_ARSR"/>
    <property type="match status" value="1"/>
</dbReference>
<dbReference type="Gene3D" id="1.10.10.10">
    <property type="entry name" value="Winged helix-like DNA-binding domain superfamily/Winged helix DNA-binding domain"/>
    <property type="match status" value="1"/>
</dbReference>
<dbReference type="PANTHER" id="PTHR38600:SF2">
    <property type="entry name" value="SLL0088 PROTEIN"/>
    <property type="match status" value="1"/>
</dbReference>
<dbReference type="InterPro" id="IPR001845">
    <property type="entry name" value="HTH_ArsR_DNA-bd_dom"/>
</dbReference>
<organism evidence="3 4">
    <name type="scientific">Sulfobacillus thermosulfidooxidans</name>
    <dbReference type="NCBI Taxonomy" id="28034"/>
    <lineage>
        <taxon>Bacteria</taxon>
        <taxon>Bacillati</taxon>
        <taxon>Bacillota</taxon>
        <taxon>Clostridia</taxon>
        <taxon>Eubacteriales</taxon>
        <taxon>Clostridiales Family XVII. Incertae Sedis</taxon>
        <taxon>Sulfobacillus</taxon>
    </lineage>
</organism>
<dbReference type="AlphaFoldDB" id="A0A2T2X5M5"/>
<sequence length="264" mass="30554">MRCARGLLTSLSRAISLLMYNVKIMLNVKEKGNILKHYFVIQDYDTLRILSDPLRMQILGYLIAHEYTGKQIADLMTMAPSKIHYHLKELEDKGLVTVVRTQEKNGIVQKFYRAVAFDYVIDEELLPIIHSQPTLLQDVLITQLHMVIGRIRETPAGSFPNIAEHVEGASLEPPFMGDAYEFKVDRKDLQQWLVKYRSLLKELEELDQSFREAIDRDQRKDPGEIFFLQNVGFVTPTQYFVSEDHELPPGYQWAGRGLVRRISS</sequence>
<accession>A0A2T2X5M5</accession>
<evidence type="ECO:0000256" key="1">
    <source>
        <dbReference type="SAM" id="Coils"/>
    </source>
</evidence>
<evidence type="ECO:0000313" key="3">
    <source>
        <dbReference type="EMBL" id="PSR29792.1"/>
    </source>
</evidence>
<name>A0A2T2X5M5_SULTH</name>
<dbReference type="InterPro" id="IPR036388">
    <property type="entry name" value="WH-like_DNA-bd_sf"/>
</dbReference>
<dbReference type="InterPro" id="IPR011991">
    <property type="entry name" value="ArsR-like_HTH"/>
</dbReference>
<keyword evidence="1" id="KW-0175">Coiled coil</keyword>
<dbReference type="EMBL" id="PXYX01000001">
    <property type="protein sequence ID" value="PSR29792.1"/>
    <property type="molecule type" value="Genomic_DNA"/>
</dbReference>
<evidence type="ECO:0000259" key="2">
    <source>
        <dbReference type="SMART" id="SM00418"/>
    </source>
</evidence>
<dbReference type="Pfam" id="PF01022">
    <property type="entry name" value="HTH_5"/>
    <property type="match status" value="1"/>
</dbReference>
<evidence type="ECO:0000313" key="4">
    <source>
        <dbReference type="Proteomes" id="UP000242705"/>
    </source>
</evidence>
<dbReference type="GO" id="GO:0003700">
    <property type="term" value="F:DNA-binding transcription factor activity"/>
    <property type="evidence" value="ECO:0007669"/>
    <property type="project" value="InterPro"/>
</dbReference>
<dbReference type="InterPro" id="IPR036390">
    <property type="entry name" value="WH_DNA-bd_sf"/>
</dbReference>
<dbReference type="Proteomes" id="UP000242705">
    <property type="component" value="Unassembled WGS sequence"/>
</dbReference>
<dbReference type="PANTHER" id="PTHR38600">
    <property type="entry name" value="TRANSCRIPTIONAL REGULATORY PROTEIN"/>
    <property type="match status" value="1"/>
</dbReference>